<organism evidence="2 3">
    <name type="scientific">Araneus ventricosus</name>
    <name type="common">Orbweaver spider</name>
    <name type="synonym">Epeira ventricosa</name>
    <dbReference type="NCBI Taxonomy" id="182803"/>
    <lineage>
        <taxon>Eukaryota</taxon>
        <taxon>Metazoa</taxon>
        <taxon>Ecdysozoa</taxon>
        <taxon>Arthropoda</taxon>
        <taxon>Chelicerata</taxon>
        <taxon>Arachnida</taxon>
        <taxon>Araneae</taxon>
        <taxon>Araneomorphae</taxon>
        <taxon>Entelegynae</taxon>
        <taxon>Araneoidea</taxon>
        <taxon>Araneidae</taxon>
        <taxon>Araneus</taxon>
    </lineage>
</organism>
<reference evidence="2 3" key="1">
    <citation type="journal article" date="2019" name="Sci. Rep.">
        <title>Orb-weaving spider Araneus ventricosus genome elucidates the spidroin gene catalogue.</title>
        <authorList>
            <person name="Kono N."/>
            <person name="Nakamura H."/>
            <person name="Ohtoshi R."/>
            <person name="Moran D.A.P."/>
            <person name="Shinohara A."/>
            <person name="Yoshida Y."/>
            <person name="Fujiwara M."/>
            <person name="Mori M."/>
            <person name="Tomita M."/>
            <person name="Arakawa K."/>
        </authorList>
    </citation>
    <scope>NUCLEOTIDE SEQUENCE [LARGE SCALE GENOMIC DNA]</scope>
</reference>
<dbReference type="OrthoDB" id="196264at2759"/>
<feature type="non-terminal residue" evidence="2">
    <location>
        <position position="1"/>
    </location>
</feature>
<proteinExistence type="predicted"/>
<feature type="chain" id="PRO_5021402099" evidence="1">
    <location>
        <begin position="38"/>
        <end position="180"/>
    </location>
</feature>
<dbReference type="Proteomes" id="UP000499080">
    <property type="component" value="Unassembled WGS sequence"/>
</dbReference>
<sequence>YSLDHQAIKPSHLPLRMTRCLFWILLTCAVCRSPADATSHSLNPLNVHKRSSFLADELLRAESVHIPENELEHHMVSAEAKSKEAAEILEEAAEMLEEPVTTDAPRYHPGNDSEHEDHSIHVASWQWDYVRTPFIYTAVVIVAGLCKIGKEMPFPLRLPIGYLWIRKDESFPERTPIGCL</sequence>
<keyword evidence="3" id="KW-1185">Reference proteome</keyword>
<name>A0A4Y2BWB4_ARAVE</name>
<keyword evidence="1" id="KW-0732">Signal</keyword>
<evidence type="ECO:0000313" key="3">
    <source>
        <dbReference type="Proteomes" id="UP000499080"/>
    </source>
</evidence>
<feature type="signal peptide" evidence="1">
    <location>
        <begin position="1"/>
        <end position="37"/>
    </location>
</feature>
<gene>
    <name evidence="2" type="ORF">AVEN_33670_1</name>
</gene>
<evidence type="ECO:0000313" key="2">
    <source>
        <dbReference type="EMBL" id="GBL96059.1"/>
    </source>
</evidence>
<protein>
    <submittedName>
        <fullName evidence="2">Uncharacterized protein</fullName>
    </submittedName>
</protein>
<dbReference type="EMBL" id="BGPR01084595">
    <property type="protein sequence ID" value="GBL96059.1"/>
    <property type="molecule type" value="Genomic_DNA"/>
</dbReference>
<accession>A0A4Y2BWB4</accession>
<dbReference type="AlphaFoldDB" id="A0A4Y2BWB4"/>
<evidence type="ECO:0000256" key="1">
    <source>
        <dbReference type="SAM" id="SignalP"/>
    </source>
</evidence>
<comment type="caution">
    <text evidence="2">The sequence shown here is derived from an EMBL/GenBank/DDBJ whole genome shotgun (WGS) entry which is preliminary data.</text>
</comment>